<organism evidence="1 2">
    <name type="scientific">Labrys neptuniae</name>
    <dbReference type="NCBI Taxonomy" id="376174"/>
    <lineage>
        <taxon>Bacteria</taxon>
        <taxon>Pseudomonadati</taxon>
        <taxon>Pseudomonadota</taxon>
        <taxon>Alphaproteobacteria</taxon>
        <taxon>Hyphomicrobiales</taxon>
        <taxon>Xanthobacteraceae</taxon>
        <taxon>Labrys</taxon>
    </lineage>
</organism>
<sequence>AELAGHHGISLVDPIDLPQWMGAVTALASDRFELSTRATLPTWRDHVQQALEAVRDHLEHAAPKNNFASRSPA</sequence>
<evidence type="ECO:0000313" key="2">
    <source>
        <dbReference type="Proteomes" id="UP001595190"/>
    </source>
</evidence>
<evidence type="ECO:0000313" key="1">
    <source>
        <dbReference type="EMBL" id="MFC2255102.1"/>
    </source>
</evidence>
<gene>
    <name evidence="1" type="ORF">ACETRX_36590</name>
</gene>
<dbReference type="EMBL" id="JBHGPK010000076">
    <property type="protein sequence ID" value="MFC2255102.1"/>
    <property type="molecule type" value="Genomic_DNA"/>
</dbReference>
<dbReference type="RefSeq" id="WP_394315671.1">
    <property type="nucleotide sequence ID" value="NZ_JBHGPK010000076.1"/>
</dbReference>
<protein>
    <recommendedName>
        <fullName evidence="3">LysR family transcriptional regulator</fullName>
    </recommendedName>
</protein>
<comment type="caution">
    <text evidence="1">The sequence shown here is derived from an EMBL/GenBank/DDBJ whole genome shotgun (WGS) entry which is preliminary data.</text>
</comment>
<proteinExistence type="predicted"/>
<reference evidence="1 2" key="1">
    <citation type="submission" date="2024-09" db="EMBL/GenBank/DDBJ databases">
        <title>Description of Labrys sedimenti sp. nov., isolated from a diclofenac-degrading enrichment culture, and genome-based reclassification of Labrys portucalensis as a later heterotypic synonym of Labrys neptuniae.</title>
        <authorList>
            <person name="Tancsics A."/>
            <person name="Csepanyi A."/>
        </authorList>
    </citation>
    <scope>NUCLEOTIDE SEQUENCE [LARGE SCALE GENOMIC DNA]</scope>
    <source>
        <strain evidence="1 2">LMG 23412</strain>
    </source>
</reference>
<feature type="non-terminal residue" evidence="1">
    <location>
        <position position="1"/>
    </location>
</feature>
<name>A0ABV6ZSC5_9HYPH</name>
<accession>A0ABV6ZSC5</accession>
<dbReference type="Proteomes" id="UP001595190">
    <property type="component" value="Unassembled WGS sequence"/>
</dbReference>
<evidence type="ECO:0008006" key="3">
    <source>
        <dbReference type="Google" id="ProtNLM"/>
    </source>
</evidence>